<accession>A0ABZ2ZV08</accession>
<sequence>MRSFNLPLSPPREASGLPQTPAPALASAQPDHPPSPRPVPVKPPSSWRKLAAGLNRLRASFARADAVHQARLDSALNGPERHLLVRYTSSIK</sequence>
<evidence type="ECO:0000313" key="3">
    <source>
        <dbReference type="Proteomes" id="UP001448858"/>
    </source>
</evidence>
<evidence type="ECO:0000313" key="2">
    <source>
        <dbReference type="EMBL" id="WZP15610.1"/>
    </source>
</evidence>
<dbReference type="RefSeq" id="WP_342023266.1">
    <property type="nucleotide sequence ID" value="NZ_CP151657.1"/>
</dbReference>
<organism evidence="2 3">
    <name type="scientific">Arthrobacter citreus</name>
    <dbReference type="NCBI Taxonomy" id="1670"/>
    <lineage>
        <taxon>Bacteria</taxon>
        <taxon>Bacillati</taxon>
        <taxon>Actinomycetota</taxon>
        <taxon>Actinomycetes</taxon>
        <taxon>Micrococcales</taxon>
        <taxon>Micrococcaceae</taxon>
        <taxon>Arthrobacter</taxon>
    </lineage>
</organism>
<dbReference type="EMBL" id="CP151657">
    <property type="protein sequence ID" value="WZP15610.1"/>
    <property type="molecule type" value="Genomic_DNA"/>
</dbReference>
<name>A0ABZ2ZV08_9MICC</name>
<reference evidence="2 3" key="1">
    <citation type="submission" date="2024-04" db="EMBL/GenBank/DDBJ databases">
        <title>Arthrobacter sp. from Plains bison fecal sample.</title>
        <authorList>
            <person name="Ruzzini A."/>
        </authorList>
    </citation>
    <scope>NUCLEOTIDE SEQUENCE [LARGE SCALE GENOMIC DNA]</scope>
    <source>
        <strain evidence="2 3">EINP1</strain>
    </source>
</reference>
<feature type="compositionally biased region" description="Pro residues" evidence="1">
    <location>
        <begin position="31"/>
        <end position="43"/>
    </location>
</feature>
<keyword evidence="3" id="KW-1185">Reference proteome</keyword>
<proteinExistence type="predicted"/>
<evidence type="ECO:0000256" key="1">
    <source>
        <dbReference type="SAM" id="MobiDB-lite"/>
    </source>
</evidence>
<dbReference type="Proteomes" id="UP001448858">
    <property type="component" value="Chromosome"/>
</dbReference>
<feature type="region of interest" description="Disordered" evidence="1">
    <location>
        <begin position="1"/>
        <end position="46"/>
    </location>
</feature>
<gene>
    <name evidence="2" type="ORF">AAE021_15890</name>
</gene>
<protein>
    <submittedName>
        <fullName evidence="2">Uncharacterized protein</fullName>
    </submittedName>
</protein>